<gene>
    <name evidence="1" type="ORF">GCM10023156_66550</name>
</gene>
<dbReference type="RefSeq" id="WP_345327955.1">
    <property type="nucleotide sequence ID" value="NZ_BAABGA010000120.1"/>
</dbReference>
<comment type="caution">
    <text evidence="1">The sequence shown here is derived from an EMBL/GenBank/DDBJ whole genome shotgun (WGS) entry which is preliminary data.</text>
</comment>
<protein>
    <recommendedName>
        <fullName evidence="3">Glycosyltransferase family 61 protein</fullName>
    </recommendedName>
</protein>
<keyword evidence="2" id="KW-1185">Reference proteome</keyword>
<proteinExistence type="predicted"/>
<sequence>MQRNQNPRLACHDDIKPTFSWSNRLAALKHRLQGKPNVRPIGPYPSSIVDSQGCEFGYEMFYHVPYAYHLAKIGCLQRTVSCSGTKCFYFFSPDHREVYDRRQFVKHLDSIDQRPHESPDANRWEPPNFAAHYGNKIDLSFSKPLLLIFNKYNVEWDHPPINFLSTAFLDRVVQKTQDRFSLVYLRPTSHIVHDHMPVGNLNEKERLRDQGVILAEDLYEDYQHLSFNEFQLCLLSQSQHRIAVQGGAAYLNALFPGQMMLLHRYGGEQLHGNYIDFKRMGVTELTVHNNEFDMLDRLDQFNHSLRHVA</sequence>
<dbReference type="Proteomes" id="UP001500840">
    <property type="component" value="Unassembled WGS sequence"/>
</dbReference>
<reference evidence="2" key="1">
    <citation type="journal article" date="2019" name="Int. J. Syst. Evol. Microbiol.">
        <title>The Global Catalogue of Microorganisms (GCM) 10K type strain sequencing project: providing services to taxonomists for standard genome sequencing and annotation.</title>
        <authorList>
            <consortium name="The Broad Institute Genomics Platform"/>
            <consortium name="The Broad Institute Genome Sequencing Center for Infectious Disease"/>
            <person name="Wu L."/>
            <person name="Ma J."/>
        </authorList>
    </citation>
    <scope>NUCLEOTIDE SEQUENCE [LARGE SCALE GENOMIC DNA]</scope>
    <source>
        <strain evidence="2">JCM 17759</strain>
    </source>
</reference>
<name>A0ABP8NU89_9BACT</name>
<dbReference type="EMBL" id="BAABGA010000120">
    <property type="protein sequence ID" value="GAA4471645.1"/>
    <property type="molecule type" value="Genomic_DNA"/>
</dbReference>
<evidence type="ECO:0000313" key="1">
    <source>
        <dbReference type="EMBL" id="GAA4471645.1"/>
    </source>
</evidence>
<organism evidence="1 2">
    <name type="scientific">Novipirellula rosea</name>
    <dbReference type="NCBI Taxonomy" id="1031540"/>
    <lineage>
        <taxon>Bacteria</taxon>
        <taxon>Pseudomonadati</taxon>
        <taxon>Planctomycetota</taxon>
        <taxon>Planctomycetia</taxon>
        <taxon>Pirellulales</taxon>
        <taxon>Pirellulaceae</taxon>
        <taxon>Novipirellula</taxon>
    </lineage>
</organism>
<accession>A0ABP8NU89</accession>
<evidence type="ECO:0000313" key="2">
    <source>
        <dbReference type="Proteomes" id="UP001500840"/>
    </source>
</evidence>
<evidence type="ECO:0008006" key="3">
    <source>
        <dbReference type="Google" id="ProtNLM"/>
    </source>
</evidence>